<dbReference type="InterPro" id="IPR005019">
    <property type="entry name" value="Adenine_glyco"/>
</dbReference>
<gene>
    <name evidence="1" type="ORF">GTQ48_11705</name>
</gene>
<dbReference type="EMBL" id="JAAAWO010000008">
    <property type="protein sequence ID" value="NDW16185.1"/>
    <property type="molecule type" value="Genomic_DNA"/>
</dbReference>
<proteinExistence type="predicted"/>
<dbReference type="Gene3D" id="1.10.340.30">
    <property type="entry name" value="Hypothetical protein, domain 2"/>
    <property type="match status" value="1"/>
</dbReference>
<comment type="caution">
    <text evidence="1">The sequence shown here is derived from an EMBL/GenBank/DDBJ whole genome shotgun (WGS) entry which is preliminary data.</text>
</comment>
<sequence length="233" mass="26402">MTQAMAESFHSIYQRACERKGGKRVLEAMLHAPLSASDVATIPDDRFLAAMTKKVFQSGFVWRVIENKWDDFETVFFNFDIDKVLLMPDEMLEQKASDKRIVRNYKKVMTVRDNAIMIKDVSLEYGSFGKFAASFGPENITELWAFLKKRGARLGGNTGPYTLRSLGIDTFLLSRDVEDYLRKSDIVDGGLTSKKSLRAANDTFANWHKESGRSLQEISTTVAFSWGTNSRVL</sequence>
<dbReference type="Pfam" id="PF03352">
    <property type="entry name" value="Adenine_glyco"/>
    <property type="match status" value="1"/>
</dbReference>
<dbReference type="InterPro" id="IPR011257">
    <property type="entry name" value="DNA_glycosylase"/>
</dbReference>
<organism evidence="1 2">
    <name type="scientific">Alteromonas genovensis</name>
    <dbReference type="NCBI Taxonomy" id="471225"/>
    <lineage>
        <taxon>Bacteria</taxon>
        <taxon>Pseudomonadati</taxon>
        <taxon>Pseudomonadota</taxon>
        <taxon>Gammaproteobacteria</taxon>
        <taxon>Alteromonadales</taxon>
        <taxon>Alteromonadaceae</taxon>
        <taxon>Alteromonas/Salinimonas group</taxon>
        <taxon>Alteromonas</taxon>
    </lineage>
</organism>
<keyword evidence="2" id="KW-1185">Reference proteome</keyword>
<dbReference type="GO" id="GO:0006284">
    <property type="term" value="P:base-excision repair"/>
    <property type="evidence" value="ECO:0007669"/>
    <property type="project" value="InterPro"/>
</dbReference>
<evidence type="ECO:0000313" key="1">
    <source>
        <dbReference type="EMBL" id="NDW16185.1"/>
    </source>
</evidence>
<dbReference type="InterPro" id="IPR052891">
    <property type="entry name" value="DNA-3mA_glycosylase"/>
</dbReference>
<accession>A0A6N9TJA5</accession>
<dbReference type="Proteomes" id="UP000471381">
    <property type="component" value="Unassembled WGS sequence"/>
</dbReference>
<reference evidence="1 2" key="1">
    <citation type="submission" date="2020-01" db="EMBL/GenBank/DDBJ databases">
        <title>Genomes of bacteria type strains.</title>
        <authorList>
            <person name="Chen J."/>
            <person name="Zhu S."/>
            <person name="Yang J."/>
        </authorList>
    </citation>
    <scope>NUCLEOTIDE SEQUENCE [LARGE SCALE GENOMIC DNA]</scope>
    <source>
        <strain evidence="1 2">LMG 24078</strain>
    </source>
</reference>
<name>A0A6N9TJA5_9ALTE</name>
<dbReference type="AlphaFoldDB" id="A0A6N9TJA5"/>
<dbReference type="SUPFAM" id="SSF48150">
    <property type="entry name" value="DNA-glycosylase"/>
    <property type="match status" value="1"/>
</dbReference>
<dbReference type="PANTHER" id="PTHR30037">
    <property type="entry name" value="DNA-3-METHYLADENINE GLYCOSYLASE 1"/>
    <property type="match status" value="1"/>
</dbReference>
<protein>
    <submittedName>
        <fullName evidence="1">DNA-3-methyladenine glycosylase I</fullName>
    </submittedName>
</protein>
<dbReference type="GO" id="GO:0008725">
    <property type="term" value="F:DNA-3-methyladenine glycosylase activity"/>
    <property type="evidence" value="ECO:0007669"/>
    <property type="project" value="InterPro"/>
</dbReference>
<dbReference type="PANTHER" id="PTHR30037:SF3">
    <property type="entry name" value="BLR0857 PROTEIN"/>
    <property type="match status" value="1"/>
</dbReference>
<evidence type="ECO:0000313" key="2">
    <source>
        <dbReference type="Proteomes" id="UP000471381"/>
    </source>
</evidence>